<dbReference type="RefSeq" id="WP_007466551.1">
    <property type="nucleotide sequence ID" value="NZ_AMZO01000020.1"/>
</dbReference>
<protein>
    <submittedName>
        <fullName evidence="1">Putative outer membrane lipoprotein</fullName>
    </submittedName>
</protein>
<dbReference type="PATRIC" id="fig|1056511.3.peg.2818"/>
<evidence type="ECO:0000313" key="2">
    <source>
        <dbReference type="Proteomes" id="UP000011134"/>
    </source>
</evidence>
<reference evidence="1 2" key="1">
    <citation type="submission" date="2012-12" db="EMBL/GenBank/DDBJ databases">
        <title>Genome Assembly of Photobacterium sp. AK15.</title>
        <authorList>
            <person name="Khatri I."/>
            <person name="Vaidya B."/>
            <person name="Srinivas T.N.R."/>
            <person name="Subramanian S."/>
            <person name="Pinnaka A."/>
        </authorList>
    </citation>
    <scope>NUCLEOTIDE SEQUENCE [LARGE SCALE GENOMIC DNA]</scope>
    <source>
        <strain evidence="1 2">AK15</strain>
    </source>
</reference>
<dbReference type="AlphaFoldDB" id="L8J8G8"/>
<keyword evidence="1" id="KW-0449">Lipoprotein</keyword>
<accession>L8J8G8</accession>
<dbReference type="Proteomes" id="UP000011134">
    <property type="component" value="Unassembled WGS sequence"/>
</dbReference>
<comment type="caution">
    <text evidence="1">The sequence shown here is derived from an EMBL/GenBank/DDBJ whole genome shotgun (WGS) entry which is preliminary data.</text>
</comment>
<dbReference type="InterPro" id="IPR025294">
    <property type="entry name" value="DUF4156"/>
</dbReference>
<evidence type="ECO:0000313" key="1">
    <source>
        <dbReference type="EMBL" id="ELR65170.1"/>
    </source>
</evidence>
<keyword evidence="2" id="KW-1185">Reference proteome</keyword>
<sequence length="108" mass="12185">MQKRTFTLFCLLLLSGCETTRLQPQSEDVRLRWDSAEQFKTCDEKGVVTGSEGSWYSFWFISNEDLTEGAINNLKNKASERGANTVNLYSPQSFSTSVTLMGNAYHCP</sequence>
<proteinExistence type="predicted"/>
<name>L8J8G8_9GAMM</name>
<dbReference type="OrthoDB" id="6265533at2"/>
<organism evidence="1 2">
    <name type="scientific">Photobacterium marinum</name>
    <dbReference type="NCBI Taxonomy" id="1056511"/>
    <lineage>
        <taxon>Bacteria</taxon>
        <taxon>Pseudomonadati</taxon>
        <taxon>Pseudomonadota</taxon>
        <taxon>Gammaproteobacteria</taxon>
        <taxon>Vibrionales</taxon>
        <taxon>Vibrionaceae</taxon>
        <taxon>Photobacterium</taxon>
    </lineage>
</organism>
<dbReference type="EMBL" id="AMZO01000020">
    <property type="protein sequence ID" value="ELR65170.1"/>
    <property type="molecule type" value="Genomic_DNA"/>
</dbReference>
<dbReference type="PROSITE" id="PS51257">
    <property type="entry name" value="PROKAR_LIPOPROTEIN"/>
    <property type="match status" value="1"/>
</dbReference>
<dbReference type="Pfam" id="PF13698">
    <property type="entry name" value="DUF4156"/>
    <property type="match status" value="1"/>
</dbReference>
<gene>
    <name evidence="1" type="ORF">C942_01742</name>
</gene>